<keyword evidence="3" id="KW-1185">Reference proteome</keyword>
<organism evidence="2 3">
    <name type="scientific">Chryseobacterium oryzae</name>
    <dbReference type="NCBI Taxonomy" id="2929799"/>
    <lineage>
        <taxon>Bacteria</taxon>
        <taxon>Pseudomonadati</taxon>
        <taxon>Bacteroidota</taxon>
        <taxon>Flavobacteriia</taxon>
        <taxon>Flavobacteriales</taxon>
        <taxon>Weeksellaceae</taxon>
        <taxon>Chryseobacterium group</taxon>
        <taxon>Chryseobacterium</taxon>
    </lineage>
</organism>
<name>A0ABY4BGW9_9FLAO</name>
<gene>
    <name evidence="2" type="ORF">MTP08_01105</name>
</gene>
<proteinExistence type="predicted"/>
<sequence length="291" mass="33798">MMQVAKYLFLLLPVLFCAQNGKLIPVKVGSKWGFMDAKNTLIIPAKYDRANSFAEYERYDKTERKIKKITLAKVFEDRKMKCILTDNTELPCDNLSRASENSSSDILVESESKIRQAEMMQREKDEKIIDDFKKQNIGKFDDVKIAAKNPLLFRIAKNKKYGITDEKGTVIIPADFEIIETKSFSNSQGKHEVYFIGKSLDPKTSNLYFSDRGKKLAENFMPYFPVHPSGNLIKIQDSKGKYRIYNFQQKKYINKNYYDKLDSSYDNGLLLAQRNGSEFYIDETGKEYVYR</sequence>
<evidence type="ECO:0000256" key="1">
    <source>
        <dbReference type="SAM" id="SignalP"/>
    </source>
</evidence>
<reference evidence="2 3" key="1">
    <citation type="submission" date="2022-03" db="EMBL/GenBank/DDBJ databases">
        <title>Chryseobacterium sp. isolated from the Andong Sikhe.</title>
        <authorList>
            <person name="Won M."/>
            <person name="Kim S.-J."/>
            <person name="Kwon S.-W."/>
        </authorList>
    </citation>
    <scope>NUCLEOTIDE SEQUENCE [LARGE SCALE GENOMIC DNA]</scope>
    <source>
        <strain evidence="2 3">ADR-1</strain>
    </source>
</reference>
<feature type="chain" id="PRO_5047390000" evidence="1">
    <location>
        <begin position="19"/>
        <end position="291"/>
    </location>
</feature>
<evidence type="ECO:0000313" key="2">
    <source>
        <dbReference type="EMBL" id="UOE38404.1"/>
    </source>
</evidence>
<dbReference type="RefSeq" id="WP_243576711.1">
    <property type="nucleotide sequence ID" value="NZ_CP094529.1"/>
</dbReference>
<feature type="signal peptide" evidence="1">
    <location>
        <begin position="1"/>
        <end position="18"/>
    </location>
</feature>
<accession>A0ABY4BGW9</accession>
<dbReference type="Pfam" id="PF14903">
    <property type="entry name" value="WG_beta_rep"/>
    <property type="match status" value="1"/>
</dbReference>
<dbReference type="InterPro" id="IPR032774">
    <property type="entry name" value="WG_beta_rep"/>
</dbReference>
<dbReference type="EMBL" id="CP094529">
    <property type="protein sequence ID" value="UOE38404.1"/>
    <property type="molecule type" value="Genomic_DNA"/>
</dbReference>
<protein>
    <submittedName>
        <fullName evidence="2">WG repeat-containing protein</fullName>
    </submittedName>
</protein>
<evidence type="ECO:0000313" key="3">
    <source>
        <dbReference type="Proteomes" id="UP000831068"/>
    </source>
</evidence>
<keyword evidence="1" id="KW-0732">Signal</keyword>
<dbReference type="Proteomes" id="UP000831068">
    <property type="component" value="Chromosome"/>
</dbReference>